<organism evidence="2 3">
    <name type="scientific">Trifolium pratense</name>
    <name type="common">Red clover</name>
    <dbReference type="NCBI Taxonomy" id="57577"/>
    <lineage>
        <taxon>Eukaryota</taxon>
        <taxon>Viridiplantae</taxon>
        <taxon>Streptophyta</taxon>
        <taxon>Embryophyta</taxon>
        <taxon>Tracheophyta</taxon>
        <taxon>Spermatophyta</taxon>
        <taxon>Magnoliopsida</taxon>
        <taxon>eudicotyledons</taxon>
        <taxon>Gunneridae</taxon>
        <taxon>Pentapetalae</taxon>
        <taxon>rosids</taxon>
        <taxon>fabids</taxon>
        <taxon>Fabales</taxon>
        <taxon>Fabaceae</taxon>
        <taxon>Papilionoideae</taxon>
        <taxon>50 kb inversion clade</taxon>
        <taxon>NPAAA clade</taxon>
        <taxon>Hologalegina</taxon>
        <taxon>IRL clade</taxon>
        <taxon>Trifolieae</taxon>
        <taxon>Trifolium</taxon>
    </lineage>
</organism>
<keyword evidence="1" id="KW-1133">Transmembrane helix</keyword>
<feature type="non-terminal residue" evidence="2">
    <location>
        <position position="127"/>
    </location>
</feature>
<dbReference type="Proteomes" id="UP000236291">
    <property type="component" value="Unassembled WGS sequence"/>
</dbReference>
<evidence type="ECO:0000313" key="2">
    <source>
        <dbReference type="EMBL" id="PNX75445.1"/>
    </source>
</evidence>
<evidence type="ECO:0000256" key="1">
    <source>
        <dbReference type="SAM" id="Phobius"/>
    </source>
</evidence>
<comment type="caution">
    <text evidence="2">The sequence shown here is derived from an EMBL/GenBank/DDBJ whole genome shotgun (WGS) entry which is preliminary data.</text>
</comment>
<feature type="transmembrane region" description="Helical" evidence="1">
    <location>
        <begin position="12"/>
        <end position="32"/>
    </location>
</feature>
<gene>
    <name evidence="2" type="ORF">L195_g031381</name>
</gene>
<keyword evidence="1" id="KW-0472">Membrane</keyword>
<reference evidence="2 3" key="1">
    <citation type="journal article" date="2014" name="Am. J. Bot.">
        <title>Genome assembly and annotation for red clover (Trifolium pratense; Fabaceae).</title>
        <authorList>
            <person name="Istvanek J."/>
            <person name="Jaros M."/>
            <person name="Krenek A."/>
            <person name="Repkova J."/>
        </authorList>
    </citation>
    <scope>NUCLEOTIDE SEQUENCE [LARGE SCALE GENOMIC DNA]</scope>
    <source>
        <strain evidence="3">cv. Tatra</strain>
        <tissue evidence="2">Young leaves</tissue>
    </source>
</reference>
<proteinExistence type="predicted"/>
<keyword evidence="1" id="KW-0812">Transmembrane</keyword>
<protein>
    <submittedName>
        <fullName evidence="2">F-box protein</fullName>
    </submittedName>
</protein>
<dbReference type="EMBL" id="ASHM01029061">
    <property type="protein sequence ID" value="PNX75445.1"/>
    <property type="molecule type" value="Genomic_DNA"/>
</dbReference>
<reference evidence="2 3" key="2">
    <citation type="journal article" date="2017" name="Front. Plant Sci.">
        <title>Gene Classification and Mining of Molecular Markers Useful in Red Clover (Trifolium pratense) Breeding.</title>
        <authorList>
            <person name="Istvanek J."/>
            <person name="Dluhosova J."/>
            <person name="Dluhos P."/>
            <person name="Patkova L."/>
            <person name="Nedelnik J."/>
            <person name="Repkova J."/>
        </authorList>
    </citation>
    <scope>NUCLEOTIDE SEQUENCE [LARGE SCALE GENOMIC DNA]</scope>
    <source>
        <strain evidence="3">cv. Tatra</strain>
        <tissue evidence="2">Young leaves</tissue>
    </source>
</reference>
<dbReference type="AlphaFoldDB" id="A0A2K3LA85"/>
<accession>A0A2K3LA85</accession>
<evidence type="ECO:0000313" key="3">
    <source>
        <dbReference type="Proteomes" id="UP000236291"/>
    </source>
</evidence>
<sequence length="127" mass="14925">MFGEILKVSRFFLFIWFILIATLIYIDEGVYLSGTLNWLAIHNYDSAYDFKDITVEQFVIVSLDLGTETYNQYKFPRGFDGMMEFGVEESWTQFLKISFQNLQLDYDFSSDTLKFDLGLLPLFLSED</sequence>
<name>A0A2K3LA85_TRIPR</name>